<comment type="caution">
    <text evidence="4">The sequence shown here is derived from an EMBL/GenBank/DDBJ whole genome shotgun (WGS) entry which is preliminary data.</text>
</comment>
<keyword evidence="1" id="KW-0479">Metal-binding</keyword>
<dbReference type="EMBL" id="WHUW01000013">
    <property type="protein sequence ID" value="KAF8439989.1"/>
    <property type="molecule type" value="Genomic_DNA"/>
</dbReference>
<dbReference type="AlphaFoldDB" id="A0AAD4GE96"/>
<proteinExistence type="predicted"/>
<dbReference type="InterPro" id="IPR007529">
    <property type="entry name" value="Znf_HIT"/>
</dbReference>
<feature type="domain" description="HIT-type" evidence="3">
    <location>
        <begin position="9"/>
        <end position="41"/>
    </location>
</feature>
<dbReference type="GO" id="GO:0008270">
    <property type="term" value="F:zinc ion binding"/>
    <property type="evidence" value="ECO:0007669"/>
    <property type="project" value="UniProtKB-UniRule"/>
</dbReference>
<evidence type="ECO:0000256" key="2">
    <source>
        <dbReference type="SAM" id="MobiDB-lite"/>
    </source>
</evidence>
<evidence type="ECO:0000259" key="3">
    <source>
        <dbReference type="PROSITE" id="PS51083"/>
    </source>
</evidence>
<dbReference type="SUPFAM" id="SSF144232">
    <property type="entry name" value="HIT/MYND zinc finger-like"/>
    <property type="match status" value="1"/>
</dbReference>
<reference evidence="4" key="2">
    <citation type="journal article" date="2020" name="Nat. Commun.">
        <title>Large-scale genome sequencing of mycorrhizal fungi provides insights into the early evolution of symbiotic traits.</title>
        <authorList>
            <person name="Miyauchi S."/>
            <person name="Kiss E."/>
            <person name="Kuo A."/>
            <person name="Drula E."/>
            <person name="Kohler A."/>
            <person name="Sanchez-Garcia M."/>
            <person name="Morin E."/>
            <person name="Andreopoulos B."/>
            <person name="Barry K.W."/>
            <person name="Bonito G."/>
            <person name="Buee M."/>
            <person name="Carver A."/>
            <person name="Chen C."/>
            <person name="Cichocki N."/>
            <person name="Clum A."/>
            <person name="Culley D."/>
            <person name="Crous P.W."/>
            <person name="Fauchery L."/>
            <person name="Girlanda M."/>
            <person name="Hayes R.D."/>
            <person name="Keri Z."/>
            <person name="LaButti K."/>
            <person name="Lipzen A."/>
            <person name="Lombard V."/>
            <person name="Magnuson J."/>
            <person name="Maillard F."/>
            <person name="Murat C."/>
            <person name="Nolan M."/>
            <person name="Ohm R.A."/>
            <person name="Pangilinan J."/>
            <person name="Pereira M.F."/>
            <person name="Perotto S."/>
            <person name="Peter M."/>
            <person name="Pfister S."/>
            <person name="Riley R."/>
            <person name="Sitrit Y."/>
            <person name="Stielow J.B."/>
            <person name="Szollosi G."/>
            <person name="Zifcakova L."/>
            <person name="Stursova M."/>
            <person name="Spatafora J.W."/>
            <person name="Tedersoo L."/>
            <person name="Vaario L.M."/>
            <person name="Yamada A."/>
            <person name="Yan M."/>
            <person name="Wang P."/>
            <person name="Xu J."/>
            <person name="Bruns T."/>
            <person name="Baldrian P."/>
            <person name="Vilgalys R."/>
            <person name="Dunand C."/>
            <person name="Henrissat B."/>
            <person name="Grigoriev I.V."/>
            <person name="Hibbett D."/>
            <person name="Nagy L.G."/>
            <person name="Martin F.M."/>
        </authorList>
    </citation>
    <scope>NUCLEOTIDE SEQUENCE</scope>
    <source>
        <strain evidence="4">BED1</strain>
    </source>
</reference>
<feature type="region of interest" description="Disordered" evidence="2">
    <location>
        <begin position="44"/>
        <end position="114"/>
    </location>
</feature>
<sequence length="211" mass="23315">MPPRQRPPCVICQHQTSKYTCASCRAHYCCVACYKQHTQTCSPGSMGAPGADVTSTASESRSHDPRSNLETSPDPKPNDSSLPPDPQPPRSLTTLRWPYVPDTSAYPDPLTRDDPKPLQMNQYEVIATSPKIRTLLTNPRLCTLLTTIDAQRGAEREEALQRALGVNSRLLKNDDVGVELDEDTKVLRAFAEAIEEAVRGGREDVLGLDWD</sequence>
<dbReference type="Pfam" id="PF04438">
    <property type="entry name" value="zf-HIT"/>
    <property type="match status" value="1"/>
</dbReference>
<dbReference type="Gene3D" id="3.30.60.190">
    <property type="match status" value="1"/>
</dbReference>
<keyword evidence="1" id="KW-0863">Zinc-finger</keyword>
<name>A0AAD4GE96_BOLED</name>
<gene>
    <name evidence="4" type="ORF">L210DRAFT_3621608</name>
</gene>
<dbReference type="CDD" id="cd23024">
    <property type="entry name" value="zf-HIT_ZNHIT2-3"/>
    <property type="match status" value="1"/>
</dbReference>
<accession>A0AAD4GE96</accession>
<evidence type="ECO:0000313" key="4">
    <source>
        <dbReference type="EMBL" id="KAF8439989.1"/>
    </source>
</evidence>
<organism evidence="4 5">
    <name type="scientific">Boletus edulis BED1</name>
    <dbReference type="NCBI Taxonomy" id="1328754"/>
    <lineage>
        <taxon>Eukaryota</taxon>
        <taxon>Fungi</taxon>
        <taxon>Dikarya</taxon>
        <taxon>Basidiomycota</taxon>
        <taxon>Agaricomycotina</taxon>
        <taxon>Agaricomycetes</taxon>
        <taxon>Agaricomycetidae</taxon>
        <taxon>Boletales</taxon>
        <taxon>Boletineae</taxon>
        <taxon>Boletaceae</taxon>
        <taxon>Boletoideae</taxon>
        <taxon>Boletus</taxon>
    </lineage>
</organism>
<keyword evidence="1" id="KW-0862">Zinc</keyword>
<dbReference type="Proteomes" id="UP001194468">
    <property type="component" value="Unassembled WGS sequence"/>
</dbReference>
<evidence type="ECO:0000313" key="5">
    <source>
        <dbReference type="Proteomes" id="UP001194468"/>
    </source>
</evidence>
<dbReference type="PROSITE" id="PS51083">
    <property type="entry name" value="ZF_HIT"/>
    <property type="match status" value="1"/>
</dbReference>
<keyword evidence="5" id="KW-1185">Reference proteome</keyword>
<protein>
    <recommendedName>
        <fullName evidence="3">HIT-type domain-containing protein</fullName>
    </recommendedName>
</protein>
<reference evidence="4" key="1">
    <citation type="submission" date="2019-10" db="EMBL/GenBank/DDBJ databases">
        <authorList>
            <consortium name="DOE Joint Genome Institute"/>
            <person name="Kuo A."/>
            <person name="Miyauchi S."/>
            <person name="Kiss E."/>
            <person name="Drula E."/>
            <person name="Kohler A."/>
            <person name="Sanchez-Garcia M."/>
            <person name="Andreopoulos B."/>
            <person name="Barry K.W."/>
            <person name="Bonito G."/>
            <person name="Buee M."/>
            <person name="Carver A."/>
            <person name="Chen C."/>
            <person name="Cichocki N."/>
            <person name="Clum A."/>
            <person name="Culley D."/>
            <person name="Crous P.W."/>
            <person name="Fauchery L."/>
            <person name="Girlanda M."/>
            <person name="Hayes R."/>
            <person name="Keri Z."/>
            <person name="LaButti K."/>
            <person name="Lipzen A."/>
            <person name="Lombard V."/>
            <person name="Magnuson J."/>
            <person name="Maillard F."/>
            <person name="Morin E."/>
            <person name="Murat C."/>
            <person name="Nolan M."/>
            <person name="Ohm R."/>
            <person name="Pangilinan J."/>
            <person name="Pereira M."/>
            <person name="Perotto S."/>
            <person name="Peter M."/>
            <person name="Riley R."/>
            <person name="Sitrit Y."/>
            <person name="Stielow B."/>
            <person name="Szollosi G."/>
            <person name="Zifcakova L."/>
            <person name="Stursova M."/>
            <person name="Spatafora J.W."/>
            <person name="Tedersoo L."/>
            <person name="Vaario L.-M."/>
            <person name="Yamada A."/>
            <person name="Yan M."/>
            <person name="Wang P."/>
            <person name="Xu J."/>
            <person name="Bruns T."/>
            <person name="Baldrian P."/>
            <person name="Vilgalys R."/>
            <person name="Henrissat B."/>
            <person name="Grigoriev I.V."/>
            <person name="Hibbett D."/>
            <person name="Nagy L.G."/>
            <person name="Martin F.M."/>
        </authorList>
    </citation>
    <scope>NUCLEOTIDE SEQUENCE</scope>
    <source>
        <strain evidence="4">BED1</strain>
    </source>
</reference>
<evidence type="ECO:0000256" key="1">
    <source>
        <dbReference type="PROSITE-ProRule" id="PRU00453"/>
    </source>
</evidence>